<keyword evidence="5 8" id="KW-0812">Transmembrane</keyword>
<evidence type="ECO:0000256" key="2">
    <source>
        <dbReference type="ARBA" id="ARBA00007783"/>
    </source>
</evidence>
<keyword evidence="3" id="KW-0813">Transport</keyword>
<evidence type="ECO:0000313" key="11">
    <source>
        <dbReference type="Proteomes" id="UP000182762"/>
    </source>
</evidence>
<proteinExistence type="inferred from homology"/>
<name>A0A1I6BUS5_9BACI</name>
<feature type="domain" description="ABC transmembrane type-2" evidence="9">
    <location>
        <begin position="146"/>
        <end position="371"/>
    </location>
</feature>
<reference evidence="10 11" key="1">
    <citation type="submission" date="2016-10" db="EMBL/GenBank/DDBJ databases">
        <authorList>
            <person name="Varghese N."/>
            <person name="Submissions S."/>
        </authorList>
    </citation>
    <scope>NUCLEOTIDE SEQUENCE [LARGE SCALE GENOMIC DNA]</scope>
    <source>
        <strain evidence="10 11">DSM 13796</strain>
    </source>
</reference>
<accession>A0A1I6BUS5</accession>
<evidence type="ECO:0000256" key="6">
    <source>
        <dbReference type="ARBA" id="ARBA00022989"/>
    </source>
</evidence>
<keyword evidence="11" id="KW-1185">Reference proteome</keyword>
<comment type="subcellular location">
    <subcellularLocation>
        <location evidence="1">Cell membrane</location>
        <topology evidence="1">Multi-pass membrane protein</topology>
    </subcellularLocation>
</comment>
<evidence type="ECO:0000256" key="1">
    <source>
        <dbReference type="ARBA" id="ARBA00004651"/>
    </source>
</evidence>
<evidence type="ECO:0000256" key="4">
    <source>
        <dbReference type="ARBA" id="ARBA00022475"/>
    </source>
</evidence>
<evidence type="ECO:0000256" key="5">
    <source>
        <dbReference type="ARBA" id="ARBA00022692"/>
    </source>
</evidence>
<organism evidence="10 11">
    <name type="scientific">Priestia endophytica DSM 13796</name>
    <dbReference type="NCBI Taxonomy" id="1121089"/>
    <lineage>
        <taxon>Bacteria</taxon>
        <taxon>Bacillati</taxon>
        <taxon>Bacillota</taxon>
        <taxon>Bacilli</taxon>
        <taxon>Bacillales</taxon>
        <taxon>Bacillaceae</taxon>
        <taxon>Priestia</taxon>
    </lineage>
</organism>
<protein>
    <submittedName>
        <fullName evidence="10">ABC-2 family transporter protein</fullName>
    </submittedName>
</protein>
<dbReference type="PANTHER" id="PTHR30294">
    <property type="entry name" value="MEMBRANE COMPONENT OF ABC TRANSPORTER YHHJ-RELATED"/>
    <property type="match status" value="1"/>
</dbReference>
<dbReference type="Pfam" id="PF12698">
    <property type="entry name" value="ABC2_membrane_3"/>
    <property type="match status" value="1"/>
</dbReference>
<comment type="caution">
    <text evidence="10">The sequence shown here is derived from an EMBL/GenBank/DDBJ whole genome shotgun (WGS) entry which is preliminary data.</text>
</comment>
<evidence type="ECO:0000259" key="9">
    <source>
        <dbReference type="PROSITE" id="PS51012"/>
    </source>
</evidence>
<dbReference type="PANTHER" id="PTHR30294:SF29">
    <property type="entry name" value="MULTIDRUG ABC TRANSPORTER PERMEASE YBHS-RELATED"/>
    <property type="match status" value="1"/>
</dbReference>
<feature type="transmembrane region" description="Helical" evidence="8">
    <location>
        <begin position="179"/>
        <end position="202"/>
    </location>
</feature>
<dbReference type="InterPro" id="IPR013525">
    <property type="entry name" value="ABC2_TM"/>
</dbReference>
<dbReference type="GeneID" id="93712796"/>
<evidence type="ECO:0000256" key="3">
    <source>
        <dbReference type="ARBA" id="ARBA00022448"/>
    </source>
</evidence>
<comment type="similarity">
    <text evidence="2">Belongs to the ABC-2 integral membrane protein family.</text>
</comment>
<feature type="transmembrane region" description="Helical" evidence="8">
    <location>
        <begin position="261"/>
        <end position="283"/>
    </location>
</feature>
<dbReference type="PROSITE" id="PS51012">
    <property type="entry name" value="ABC_TM2"/>
    <property type="match status" value="1"/>
</dbReference>
<feature type="transmembrane region" description="Helical" evidence="8">
    <location>
        <begin position="21"/>
        <end position="43"/>
    </location>
</feature>
<dbReference type="InterPro" id="IPR051449">
    <property type="entry name" value="ABC-2_transporter_component"/>
</dbReference>
<dbReference type="InterPro" id="IPR047817">
    <property type="entry name" value="ABC2_TM_bact-type"/>
</dbReference>
<evidence type="ECO:0000313" key="10">
    <source>
        <dbReference type="EMBL" id="SFQ84644.1"/>
    </source>
</evidence>
<dbReference type="Gene3D" id="3.40.1710.10">
    <property type="entry name" value="abc type-2 transporter like domain"/>
    <property type="match status" value="1"/>
</dbReference>
<gene>
    <name evidence="10" type="ORF">SAMN02745910_04240</name>
</gene>
<feature type="transmembrane region" description="Helical" evidence="8">
    <location>
        <begin position="350"/>
        <end position="368"/>
    </location>
</feature>
<dbReference type="EMBL" id="FOXX01000014">
    <property type="protein sequence ID" value="SFQ84644.1"/>
    <property type="molecule type" value="Genomic_DNA"/>
</dbReference>
<dbReference type="Proteomes" id="UP000182762">
    <property type="component" value="Unassembled WGS sequence"/>
</dbReference>
<keyword evidence="6 8" id="KW-1133">Transmembrane helix</keyword>
<keyword evidence="4" id="KW-1003">Cell membrane</keyword>
<sequence length="373" mass="41791">MIKLNVILGLIKKDLKVTRRDPVTFTAACMAPLILLFISVILFSGDGDKWPIGLVVESEGPYSQELVEEIQSAKSNISPYFAIITMDKDKANELAHKGRLTMVINIPEDFDEKFAKSNSPSIKTYQYNVNTDMSKNTRLRLEHVLRNFQDKYAGESIKNDLVSPEFQTTFSDDTPRKTYIALGVLIFSLMFGGVVFGSSIVVQEWEETTIKEVLLSPTSKWNFIISKLLSSSLLSLTIFFILLLINIFIFNLHIESHIAELIVLILIVVISSSAVGILLGLLVKTNRITLPISIILSFAFFFVSGGFSSVATLPELARNLNIIIPPSYVYESIQDIILFHVVGWNYVNSLIIWIILLIIALPASYISFTKSKI</sequence>
<dbReference type="RefSeq" id="WP_061804066.1">
    <property type="nucleotide sequence ID" value="NZ_FOXX01000014.1"/>
</dbReference>
<keyword evidence="7 8" id="KW-0472">Membrane</keyword>
<evidence type="ECO:0000256" key="8">
    <source>
        <dbReference type="SAM" id="Phobius"/>
    </source>
</evidence>
<evidence type="ECO:0000256" key="7">
    <source>
        <dbReference type="ARBA" id="ARBA00023136"/>
    </source>
</evidence>
<feature type="transmembrane region" description="Helical" evidence="8">
    <location>
        <begin position="290"/>
        <end position="311"/>
    </location>
</feature>
<feature type="transmembrane region" description="Helical" evidence="8">
    <location>
        <begin position="223"/>
        <end position="249"/>
    </location>
</feature>